<name>A0A0D0TM61_CRYGA</name>
<accession>A0A0D0TM61</accession>
<evidence type="ECO:0000313" key="2">
    <source>
        <dbReference type="EMBL" id="KIR47757.1"/>
    </source>
</evidence>
<dbReference type="EMBL" id="KN847979">
    <property type="protein sequence ID" value="KIR47757.1"/>
    <property type="molecule type" value="Genomic_DNA"/>
</dbReference>
<organism evidence="2">
    <name type="scientific">Cryptococcus bacillisporus CA1280</name>
    <dbReference type="NCBI Taxonomy" id="1296109"/>
    <lineage>
        <taxon>Eukaryota</taxon>
        <taxon>Fungi</taxon>
        <taxon>Dikarya</taxon>
        <taxon>Basidiomycota</taxon>
        <taxon>Agaricomycotina</taxon>
        <taxon>Tremellomycetes</taxon>
        <taxon>Tremellales</taxon>
        <taxon>Cryptococcaceae</taxon>
        <taxon>Cryptococcus</taxon>
        <taxon>Cryptococcus gattii species complex</taxon>
    </lineage>
</organism>
<feature type="compositionally biased region" description="Polar residues" evidence="1">
    <location>
        <begin position="1"/>
        <end position="17"/>
    </location>
</feature>
<feature type="compositionally biased region" description="Low complexity" evidence="1">
    <location>
        <begin position="163"/>
        <end position="173"/>
    </location>
</feature>
<feature type="region of interest" description="Disordered" evidence="1">
    <location>
        <begin position="1"/>
        <end position="42"/>
    </location>
</feature>
<protein>
    <submittedName>
        <fullName evidence="2">Uncharacterized protein</fullName>
    </submittedName>
</protein>
<dbReference type="HOGENOM" id="CLU_034477_0_0_1"/>
<sequence length="659" mass="71560">MSRARNSQARSGRQSESLPPRLPEDVYNTRMRDRLELEPPPSDEELDRYWSIALKRLWHREFGGEAGYTDELVPSLKRGIKTRTLDSRSTTFRVAINLMPERPLSLVLSATMKTPYSQTKVKAAVDKWMPKRETAEEQEEEEDGFQVASNKAPGMSAGGMQPSTSLVKSKTTTSSLRRGIRRPDYVIEVTCRHLSDRRTTSVPLSIEIKAFPLSDSGHPQSELEADKAFVRGLSQTAMYALAGWEMFRYRRGLFICGPTFCRVFVLDDNALAVEVASPPASLSALNVSSFFSSYNYDSMPHSLISPLANEQSISPDLFKLDPDYTIDPLSCRLLESFIRGVVERTLGQTVGEALGCQTEEMDFDSLSASHPGIVLGILTPSSSRVNLVKHARDSATISKAANSGAGRKKKISSRKSPYLEARGNREDRGGGGGGGGGSGGSGRGGRDGRSGRSGRSGWGGKRGQNSGANRGGASEKRGGDGGTGSCAWDEGGEDTGIKRGHNLSTDNDRDRLIDALDASLEAEGVGRKGSGRLTKADRCNRLNNWLEALPQAEKSIDIPSNAVSPSTPAVEDVLAHLAMDSIEYQELRIATVLGDLGVHFVSVSSAQMDELFSASPSVIITSTQDKGVNHRLNCSTLSRSHGKNSEWRQRDNLSQLSSR</sequence>
<gene>
    <name evidence="2" type="ORF">I312_02904</name>
</gene>
<feature type="compositionally biased region" description="Gly residues" evidence="1">
    <location>
        <begin position="430"/>
        <end position="443"/>
    </location>
</feature>
<feature type="region of interest" description="Disordered" evidence="1">
    <location>
        <begin position="398"/>
        <end position="507"/>
    </location>
</feature>
<feature type="region of interest" description="Disordered" evidence="1">
    <location>
        <begin position="154"/>
        <end position="173"/>
    </location>
</feature>
<evidence type="ECO:0000256" key="1">
    <source>
        <dbReference type="SAM" id="MobiDB-lite"/>
    </source>
</evidence>
<feature type="region of interest" description="Disordered" evidence="1">
    <location>
        <begin position="639"/>
        <end position="659"/>
    </location>
</feature>
<dbReference type="AlphaFoldDB" id="A0A0D0TM61"/>
<proteinExistence type="predicted"/>
<dbReference type="OrthoDB" id="2575875at2759"/>
<reference evidence="2" key="1">
    <citation type="submission" date="2015-01" db="EMBL/GenBank/DDBJ databases">
        <title>The Genome Sequence of Cryptococcus gattii CA1280.</title>
        <authorList>
            <consortium name="The Broad Institute Genomics Platform"/>
            <person name="Cuomo C."/>
            <person name="Litvintseva A."/>
            <person name="Chen Y."/>
            <person name="Heitman J."/>
            <person name="Sun S."/>
            <person name="Springer D."/>
            <person name="Dromer F."/>
            <person name="Young S."/>
            <person name="Zeng Q."/>
            <person name="Gargeya S."/>
            <person name="Abouelleil A."/>
            <person name="Alvarado L."/>
            <person name="Chapman S.B."/>
            <person name="Gainer-Dewar J."/>
            <person name="Goldberg J."/>
            <person name="Griggs A."/>
            <person name="Gujja S."/>
            <person name="Hansen M."/>
            <person name="Howarth C."/>
            <person name="Imamovic A."/>
            <person name="Larimer J."/>
            <person name="Murphy C."/>
            <person name="Naylor J."/>
            <person name="Pearson M."/>
            <person name="Priest M."/>
            <person name="Roberts A."/>
            <person name="Saif S."/>
            <person name="Shea T."/>
            <person name="Sykes S."/>
            <person name="Wortman J."/>
            <person name="Nusbaum C."/>
            <person name="Birren B."/>
        </authorList>
    </citation>
    <scope>NUCLEOTIDE SEQUENCE [LARGE SCALE GENOMIC DNA]</scope>
    <source>
        <strain evidence="2">CA1280</strain>
    </source>
</reference>